<dbReference type="InterPro" id="IPR042530">
    <property type="entry name" value="EME1/EME2_C"/>
</dbReference>
<dbReference type="SUPFAM" id="SSF52980">
    <property type="entry name" value="Restriction endonuclease-like"/>
    <property type="match status" value="1"/>
</dbReference>
<dbReference type="GO" id="GO:0048257">
    <property type="term" value="F:3'-flap endonuclease activity"/>
    <property type="evidence" value="ECO:0007669"/>
    <property type="project" value="TreeGrafter"/>
</dbReference>
<dbReference type="InterPro" id="IPR036388">
    <property type="entry name" value="WH-like_DNA-bd_sf"/>
</dbReference>
<dbReference type="SMART" id="SM00891">
    <property type="entry name" value="ERCC4"/>
    <property type="match status" value="1"/>
</dbReference>
<evidence type="ECO:0000256" key="9">
    <source>
        <dbReference type="ARBA" id="ARBA00022842"/>
    </source>
</evidence>
<evidence type="ECO:0000256" key="7">
    <source>
        <dbReference type="ARBA" id="ARBA00022763"/>
    </source>
</evidence>
<dbReference type="InterPro" id="IPR047417">
    <property type="entry name" value="WHD_MUS81"/>
</dbReference>
<dbReference type="GO" id="GO:0006308">
    <property type="term" value="P:DNA catabolic process"/>
    <property type="evidence" value="ECO:0007669"/>
    <property type="project" value="UniProtKB-UniRule"/>
</dbReference>
<proteinExistence type="inferred from homology"/>
<evidence type="ECO:0000256" key="10">
    <source>
        <dbReference type="ARBA" id="ARBA00023172"/>
    </source>
</evidence>
<evidence type="ECO:0000313" key="18">
    <source>
        <dbReference type="Proteomes" id="UP001301958"/>
    </source>
</evidence>
<organism evidence="17 18">
    <name type="scientific">Podospora fimiseda</name>
    <dbReference type="NCBI Taxonomy" id="252190"/>
    <lineage>
        <taxon>Eukaryota</taxon>
        <taxon>Fungi</taxon>
        <taxon>Dikarya</taxon>
        <taxon>Ascomycota</taxon>
        <taxon>Pezizomycotina</taxon>
        <taxon>Sordariomycetes</taxon>
        <taxon>Sordariomycetidae</taxon>
        <taxon>Sordariales</taxon>
        <taxon>Podosporaceae</taxon>
        <taxon>Podospora</taxon>
    </lineage>
</organism>
<keyword evidence="9 14" id="KW-0460">Magnesium</keyword>
<evidence type="ECO:0000256" key="15">
    <source>
        <dbReference type="SAM" id="MobiDB-lite"/>
    </source>
</evidence>
<dbReference type="GO" id="GO:0031573">
    <property type="term" value="P:mitotic intra-S DNA damage checkpoint signaling"/>
    <property type="evidence" value="ECO:0007669"/>
    <property type="project" value="TreeGrafter"/>
</dbReference>
<dbReference type="GO" id="GO:0048476">
    <property type="term" value="C:Holliday junction resolvase complex"/>
    <property type="evidence" value="ECO:0007669"/>
    <property type="project" value="UniProtKB-UniRule"/>
</dbReference>
<reference evidence="17" key="1">
    <citation type="journal article" date="2023" name="Mol. Phylogenet. Evol.">
        <title>Genome-scale phylogeny and comparative genomics of the fungal order Sordariales.</title>
        <authorList>
            <person name="Hensen N."/>
            <person name="Bonometti L."/>
            <person name="Westerberg I."/>
            <person name="Brannstrom I.O."/>
            <person name="Guillou S."/>
            <person name="Cros-Aarteil S."/>
            <person name="Calhoun S."/>
            <person name="Haridas S."/>
            <person name="Kuo A."/>
            <person name="Mondo S."/>
            <person name="Pangilinan J."/>
            <person name="Riley R."/>
            <person name="LaButti K."/>
            <person name="Andreopoulos B."/>
            <person name="Lipzen A."/>
            <person name="Chen C."/>
            <person name="Yan M."/>
            <person name="Daum C."/>
            <person name="Ng V."/>
            <person name="Clum A."/>
            <person name="Steindorff A."/>
            <person name="Ohm R.A."/>
            <person name="Martin F."/>
            <person name="Silar P."/>
            <person name="Natvig D.O."/>
            <person name="Lalanne C."/>
            <person name="Gautier V."/>
            <person name="Ament-Velasquez S.L."/>
            <person name="Kruys A."/>
            <person name="Hutchinson M.I."/>
            <person name="Powell A.J."/>
            <person name="Barry K."/>
            <person name="Miller A.N."/>
            <person name="Grigoriev I.V."/>
            <person name="Debuchy R."/>
            <person name="Gladieux P."/>
            <person name="Hiltunen Thoren M."/>
            <person name="Johannesson H."/>
        </authorList>
    </citation>
    <scope>NUCLEOTIDE SEQUENCE</scope>
    <source>
        <strain evidence="17">CBS 990.96</strain>
    </source>
</reference>
<dbReference type="InterPro" id="IPR033309">
    <property type="entry name" value="Mus81"/>
</dbReference>
<dbReference type="PANTHER" id="PTHR13451:SF0">
    <property type="entry name" value="CROSSOVER JUNCTION ENDONUCLEASE MUS81"/>
    <property type="match status" value="1"/>
</dbReference>
<dbReference type="InterPro" id="IPR011335">
    <property type="entry name" value="Restrct_endonuc-II-like"/>
</dbReference>
<dbReference type="Proteomes" id="UP001301958">
    <property type="component" value="Unassembled WGS sequence"/>
</dbReference>
<dbReference type="GO" id="GO:0046872">
    <property type="term" value="F:metal ion binding"/>
    <property type="evidence" value="ECO:0007669"/>
    <property type="project" value="UniProtKB-UniRule"/>
</dbReference>
<keyword evidence="8 14" id="KW-0378">Hydrolase</keyword>
<dbReference type="GO" id="GO:0005634">
    <property type="term" value="C:nucleus"/>
    <property type="evidence" value="ECO:0007669"/>
    <property type="project" value="UniProtKB-SubCell"/>
</dbReference>
<dbReference type="InterPro" id="IPR047416">
    <property type="entry name" value="XPF_nuclease_Mus81"/>
</dbReference>
<keyword evidence="12 14" id="KW-0539">Nucleus</keyword>
<evidence type="ECO:0000256" key="4">
    <source>
        <dbReference type="ARBA" id="ARBA00022722"/>
    </source>
</evidence>
<dbReference type="InterPro" id="IPR006166">
    <property type="entry name" value="ERCC4_domain"/>
</dbReference>
<comment type="similarity">
    <text evidence="3 14">Belongs to the XPF family.</text>
</comment>
<comment type="subunit">
    <text evidence="14">Interacts with EME1.</text>
</comment>
<dbReference type="GO" id="GO:0008821">
    <property type="term" value="F:crossover junction DNA endonuclease activity"/>
    <property type="evidence" value="ECO:0007669"/>
    <property type="project" value="UniProtKB-UniRule"/>
</dbReference>
<dbReference type="GO" id="GO:0000712">
    <property type="term" value="P:resolution of meiotic recombination intermediates"/>
    <property type="evidence" value="ECO:0007669"/>
    <property type="project" value="TreeGrafter"/>
</dbReference>
<keyword evidence="10 14" id="KW-0233">DNA recombination</keyword>
<keyword evidence="18" id="KW-1185">Reference proteome</keyword>
<gene>
    <name evidence="17" type="ORF">QBC38DRAFT_522282</name>
</gene>
<dbReference type="Pfam" id="PF02732">
    <property type="entry name" value="ERCC4"/>
    <property type="match status" value="1"/>
</dbReference>
<dbReference type="CDD" id="cd21036">
    <property type="entry name" value="WH_MUS81"/>
    <property type="match status" value="1"/>
</dbReference>
<dbReference type="CDD" id="cd20074">
    <property type="entry name" value="XPF_nuclease_Mus81"/>
    <property type="match status" value="1"/>
</dbReference>
<keyword evidence="5 14" id="KW-0479">Metal-binding</keyword>
<evidence type="ECO:0000256" key="3">
    <source>
        <dbReference type="ARBA" id="ARBA00010015"/>
    </source>
</evidence>
<evidence type="ECO:0000256" key="1">
    <source>
        <dbReference type="ARBA" id="ARBA00001946"/>
    </source>
</evidence>
<evidence type="ECO:0000256" key="11">
    <source>
        <dbReference type="ARBA" id="ARBA00023204"/>
    </source>
</evidence>
<dbReference type="EC" id="3.1.22.-" evidence="14"/>
<comment type="caution">
    <text evidence="17">The sequence shown here is derived from an EMBL/GenBank/DDBJ whole genome shotgun (WGS) entry which is preliminary data.</text>
</comment>
<dbReference type="Gene3D" id="1.10.10.10">
    <property type="entry name" value="Winged helix-like DNA-binding domain superfamily/Winged helix DNA-binding domain"/>
    <property type="match status" value="1"/>
</dbReference>
<evidence type="ECO:0000256" key="14">
    <source>
        <dbReference type="RuleBase" id="RU369042"/>
    </source>
</evidence>
<evidence type="ECO:0000313" key="17">
    <source>
        <dbReference type="EMBL" id="KAK4229068.1"/>
    </source>
</evidence>
<evidence type="ECO:0000256" key="5">
    <source>
        <dbReference type="ARBA" id="ARBA00022723"/>
    </source>
</evidence>
<evidence type="ECO:0000256" key="2">
    <source>
        <dbReference type="ARBA" id="ARBA00004123"/>
    </source>
</evidence>
<comment type="subcellular location">
    <subcellularLocation>
        <location evidence="2 14">Nucleus</location>
    </subcellularLocation>
</comment>
<evidence type="ECO:0000259" key="16">
    <source>
        <dbReference type="SMART" id="SM00891"/>
    </source>
</evidence>
<accession>A0AAN7H1D3</accession>
<comment type="cofactor">
    <cofactor evidence="1 14">
        <name>Mg(2+)</name>
        <dbReference type="ChEBI" id="CHEBI:18420"/>
    </cofactor>
</comment>
<dbReference type="EMBL" id="MU865312">
    <property type="protein sequence ID" value="KAK4229068.1"/>
    <property type="molecule type" value="Genomic_DNA"/>
</dbReference>
<protein>
    <recommendedName>
        <fullName evidence="14">Crossover junction endonuclease MUS81</fullName>
        <ecNumber evidence="14">3.1.22.-</ecNumber>
    </recommendedName>
</protein>
<dbReference type="PANTHER" id="PTHR13451">
    <property type="entry name" value="CLASS II CROSSOVER JUNCTION ENDONUCLEASE MUS81"/>
    <property type="match status" value="1"/>
</dbReference>
<dbReference type="GO" id="GO:0003677">
    <property type="term" value="F:DNA binding"/>
    <property type="evidence" value="ECO:0007669"/>
    <property type="project" value="UniProtKB-UniRule"/>
</dbReference>
<dbReference type="Gene3D" id="1.10.150.670">
    <property type="entry name" value="Crossover junction endonuclease EME1, DNA-binding domain"/>
    <property type="match status" value="1"/>
</dbReference>
<name>A0AAN7H1D3_9PEZI</name>
<reference evidence="17" key="2">
    <citation type="submission" date="2023-05" db="EMBL/GenBank/DDBJ databases">
        <authorList>
            <consortium name="Lawrence Berkeley National Laboratory"/>
            <person name="Steindorff A."/>
            <person name="Hensen N."/>
            <person name="Bonometti L."/>
            <person name="Westerberg I."/>
            <person name="Brannstrom I.O."/>
            <person name="Guillou S."/>
            <person name="Cros-Aarteil S."/>
            <person name="Calhoun S."/>
            <person name="Haridas S."/>
            <person name="Kuo A."/>
            <person name="Mondo S."/>
            <person name="Pangilinan J."/>
            <person name="Riley R."/>
            <person name="Labutti K."/>
            <person name="Andreopoulos B."/>
            <person name="Lipzen A."/>
            <person name="Chen C."/>
            <person name="Yanf M."/>
            <person name="Daum C."/>
            <person name="Ng V."/>
            <person name="Clum A."/>
            <person name="Ohm R."/>
            <person name="Martin F."/>
            <person name="Silar P."/>
            <person name="Natvig D."/>
            <person name="Lalanne C."/>
            <person name="Gautier V."/>
            <person name="Ament-Velasquez S.L."/>
            <person name="Kruys A."/>
            <person name="Hutchinson M.I."/>
            <person name="Powell A.J."/>
            <person name="Barry K."/>
            <person name="Miller A.N."/>
            <person name="Grigoriev I.V."/>
            <person name="Debuchy R."/>
            <person name="Gladieux P."/>
            <person name="Thoren M.H."/>
            <person name="Johannesson H."/>
        </authorList>
    </citation>
    <scope>NUCLEOTIDE SEQUENCE</scope>
    <source>
        <strain evidence="17">CBS 990.96</strain>
    </source>
</reference>
<keyword evidence="6 14" id="KW-0255">Endonuclease</keyword>
<keyword evidence="11 14" id="KW-0234">DNA repair</keyword>
<sequence length="547" mass="62680">MNEIEDGLCPSDLKNLKGWGDKLSQRLTKQLQRHGDENGLQMPTKGKRKRAARLPGEDELDNPGLEARPAQRPRTTAGPKKPYVPNYRSGPYAILYVLARHDPDSQVGMTREEIVAAGQPYCNASFTIGDKSRYHTAWNGINKLLDENLVFIKRGPVKRYLLTPGGKDLALNILEVADSRADNSAMDLFVDEDNQEAAIKDKKPKTDGDQYKDVVVKGETIPNNAALPNITPIRLAPASFTVELVIDNREIRSKADREYMQREFMKRGIKFITRPLALGDFIWVAKCNRPGWLEQMEASEKRVDAQGHRDTASDQVVLDWIVERKRLDDLIYSNIDGRYREQKFRLRRSGVKNVIYVVEHKEISEERYNRSKEAVETMVTQLQVVNGYFLKKTKNTDDTIKYLTSMTKMIQKMYEGKSLFVIRSKDLTAKNYLPLLKHLRETKPDMSHHIVYPAFASLCSKSEMMTLRDLFLKMLMCIKQLTGEKALEIQKIWKTPHEFIKAFEECGAGEEGRKKINMVADRLDHLYGNKKISRLLSEQIAKVWGDA</sequence>
<evidence type="ECO:0000256" key="6">
    <source>
        <dbReference type="ARBA" id="ARBA00022759"/>
    </source>
</evidence>
<comment type="function">
    <text evidence="14">Interacts with EME1 to form a DNA structure-specific endonuclease with substrate preference for branched DNA structures with a 5'-end at the branch nick. Typical substrates include 3'-flap structures, D-loops, replication forks and nicked Holliday junctions. May be required in mitosis for the processing of stalled or collapsed replication fork intermediates. May be required in meiosis for the repair of meiosis-specific double strand breaks subsequent to single-end invasion (SEI).</text>
</comment>
<dbReference type="AlphaFoldDB" id="A0AAN7H1D3"/>
<dbReference type="FunFam" id="3.40.50.10130:FF:000003">
    <property type="entry name" value="Crossover junction endonuclease MUS81"/>
    <property type="match status" value="1"/>
</dbReference>
<dbReference type="GO" id="GO:0000727">
    <property type="term" value="P:double-strand break repair via break-induced replication"/>
    <property type="evidence" value="ECO:0007669"/>
    <property type="project" value="UniProtKB-UniRule"/>
</dbReference>
<dbReference type="Pfam" id="PF21136">
    <property type="entry name" value="WHD_MUS81"/>
    <property type="match status" value="1"/>
</dbReference>
<feature type="domain" description="ERCC4" evidence="16">
    <location>
        <begin position="243"/>
        <end position="362"/>
    </location>
</feature>
<dbReference type="Gene3D" id="3.40.50.10130">
    <property type="match status" value="1"/>
</dbReference>
<feature type="region of interest" description="Disordered" evidence="15">
    <location>
        <begin position="31"/>
        <end position="83"/>
    </location>
</feature>
<keyword evidence="13" id="KW-0469">Meiosis</keyword>
<evidence type="ECO:0000256" key="8">
    <source>
        <dbReference type="ARBA" id="ARBA00022801"/>
    </source>
</evidence>
<evidence type="ECO:0000256" key="13">
    <source>
        <dbReference type="ARBA" id="ARBA00023254"/>
    </source>
</evidence>
<keyword evidence="7 14" id="KW-0227">DNA damage</keyword>
<evidence type="ECO:0000256" key="12">
    <source>
        <dbReference type="ARBA" id="ARBA00023242"/>
    </source>
</evidence>
<keyword evidence="4 14" id="KW-0540">Nuclease</keyword>